<evidence type="ECO:0000256" key="5">
    <source>
        <dbReference type="ARBA" id="ARBA00022840"/>
    </source>
</evidence>
<dbReference type="RefSeq" id="XP_040761216.1">
    <property type="nucleotide sequence ID" value="XM_040911321.1"/>
</dbReference>
<dbReference type="InParanoid" id="A0A165CV03"/>
<feature type="transmembrane region" description="Helical" evidence="9">
    <location>
        <begin position="939"/>
        <end position="959"/>
    </location>
</feature>
<comment type="subcellular location">
    <subcellularLocation>
        <location evidence="1">Membrane</location>
        <topology evidence="1">Multi-pass membrane protein</topology>
    </subcellularLocation>
</comment>
<dbReference type="GeneID" id="63828349"/>
<dbReference type="SMART" id="SM00382">
    <property type="entry name" value="AAA"/>
    <property type="match status" value="1"/>
</dbReference>
<gene>
    <name evidence="11" type="ORF">LAESUDRAFT_744548</name>
</gene>
<dbReference type="STRING" id="1314785.A0A165CV03"/>
<dbReference type="PROSITE" id="PS50893">
    <property type="entry name" value="ABC_TRANSPORTER_2"/>
    <property type="match status" value="1"/>
</dbReference>
<evidence type="ECO:0000256" key="6">
    <source>
        <dbReference type="ARBA" id="ARBA00022989"/>
    </source>
</evidence>
<sequence>MVSCGNYGIVNGSSCGCPTGFGSSDCSEPACGGTIFDGASRSLASASSGGFPNITGCNCESGWSGTGCNVCRTASACQSGYSKAGYSSSVSSSSLSGAENDTLVCNVDPRVYAAGVMSCAVDNPTLQAIYPLSSTINILRTLNPSLTPVPNVTGFGSAGSIYAQLFYAGVEQFYCNADSCIQDAGNSTDSDSDWTCESLRCTCIPNTTFCGGVSTTNLTSIIDDLSGTLTISCDAPSSGNNTATCAFKQATIESVFGSNGLTLTGCEFGECVSQYVIDDISNNSTSTSGSSDSKKSLSGGVIAGLAVVGGLILLALLFLAYGWFCQRRARKTGPHASGKNGGVAVSWSDVSYFVPGSGDYSWSSLVSPLKSRRARRDLNDHRVVLDNVSGLVSPGEMMAIMGPSGAGKTTLIEILAGKSKSGHVTGSVSFSPSTPRSESSSSIPSRIGFVPQQDILPPMLTVHEAILFAARLRLPESIPDSEKIVRVDAVLSQLGISHVRDIRIGDGEKRGISGGEMRRVSIGLELVARPDVLILDEPTSGLDSVSAKKVAEVLSTLAHDAENPTAVIASIHQPSSQLFQTFDKILLLSHGRALYSGPGGLIPSQYFSAHGIPYTAGYNVADYLLDVASDPSIGLFQTSKNDKTSTGENAEKLSSNEIVVLGGGDEAQKGVGSSWRSRYFGQKYATTFLTQFEVLSGREWKILRRDKTLFLTHTGVACILGVFVGGMYYKTGITIAGFQSRVGCLFFLGALIAFSTLSALYNIVEIRPLFLRERSASYYSPTAWLMSRFIFDVIPLRVLPTIIVSTVAYWMVGLAPDAAHFFKFLFILVLYTLVMTLFNFLLACVFRNGGIAILLSALLALYQMTYAGFFVHLDTIPPVLRWLQWLCPLKYNLEALSVNEVGSGLMIEDSLEGVPVDISASLIMEDLFGFGENNYYRDVLVLFAFIAGFGVMVIGAVWIKVRERR</sequence>
<dbReference type="PANTHER" id="PTHR48041">
    <property type="entry name" value="ABC TRANSPORTER G FAMILY MEMBER 28"/>
    <property type="match status" value="1"/>
</dbReference>
<feature type="transmembrane region" description="Helical" evidence="9">
    <location>
        <begin position="301"/>
        <end position="324"/>
    </location>
</feature>
<dbReference type="EMBL" id="KV427643">
    <property type="protein sequence ID" value="KZT03476.1"/>
    <property type="molecule type" value="Genomic_DNA"/>
</dbReference>
<name>A0A165CV03_9APHY</name>
<evidence type="ECO:0000256" key="9">
    <source>
        <dbReference type="SAM" id="Phobius"/>
    </source>
</evidence>
<feature type="transmembrane region" description="Helical" evidence="9">
    <location>
        <begin position="708"/>
        <end position="728"/>
    </location>
</feature>
<dbReference type="Proteomes" id="UP000076871">
    <property type="component" value="Unassembled WGS sequence"/>
</dbReference>
<evidence type="ECO:0000313" key="11">
    <source>
        <dbReference type="EMBL" id="KZT03476.1"/>
    </source>
</evidence>
<keyword evidence="12" id="KW-1185">Reference proteome</keyword>
<keyword evidence="4" id="KW-0547">Nucleotide-binding</keyword>
<feature type="transmembrane region" description="Helical" evidence="9">
    <location>
        <begin position="853"/>
        <end position="873"/>
    </location>
</feature>
<evidence type="ECO:0000256" key="3">
    <source>
        <dbReference type="ARBA" id="ARBA00022692"/>
    </source>
</evidence>
<dbReference type="SUPFAM" id="SSF52540">
    <property type="entry name" value="P-loop containing nucleoside triphosphate hydrolases"/>
    <property type="match status" value="1"/>
</dbReference>
<feature type="transmembrane region" description="Helical" evidence="9">
    <location>
        <begin position="785"/>
        <end position="812"/>
    </location>
</feature>
<dbReference type="InterPro" id="IPR027417">
    <property type="entry name" value="P-loop_NTPase"/>
</dbReference>
<feature type="region of interest" description="Disordered" evidence="8">
    <location>
        <begin position="421"/>
        <end position="444"/>
    </location>
</feature>
<reference evidence="11 12" key="1">
    <citation type="journal article" date="2016" name="Mol. Biol. Evol.">
        <title>Comparative Genomics of Early-Diverging Mushroom-Forming Fungi Provides Insights into the Origins of Lignocellulose Decay Capabilities.</title>
        <authorList>
            <person name="Nagy L.G."/>
            <person name="Riley R."/>
            <person name="Tritt A."/>
            <person name="Adam C."/>
            <person name="Daum C."/>
            <person name="Floudas D."/>
            <person name="Sun H."/>
            <person name="Yadav J.S."/>
            <person name="Pangilinan J."/>
            <person name="Larsson K.H."/>
            <person name="Matsuura K."/>
            <person name="Barry K."/>
            <person name="Labutti K."/>
            <person name="Kuo R."/>
            <person name="Ohm R.A."/>
            <person name="Bhattacharya S.S."/>
            <person name="Shirouzu T."/>
            <person name="Yoshinaga Y."/>
            <person name="Martin F.M."/>
            <person name="Grigoriev I.V."/>
            <person name="Hibbett D.S."/>
        </authorList>
    </citation>
    <scope>NUCLEOTIDE SEQUENCE [LARGE SCALE GENOMIC DNA]</scope>
    <source>
        <strain evidence="11 12">93-53</strain>
    </source>
</reference>
<evidence type="ECO:0000256" key="1">
    <source>
        <dbReference type="ARBA" id="ARBA00004141"/>
    </source>
</evidence>
<evidence type="ECO:0000256" key="8">
    <source>
        <dbReference type="SAM" id="MobiDB-lite"/>
    </source>
</evidence>
<dbReference type="GO" id="GO:0016887">
    <property type="term" value="F:ATP hydrolysis activity"/>
    <property type="evidence" value="ECO:0007669"/>
    <property type="project" value="InterPro"/>
</dbReference>
<keyword evidence="7 9" id="KW-0472">Membrane</keyword>
<dbReference type="InterPro" id="IPR003593">
    <property type="entry name" value="AAA+_ATPase"/>
</dbReference>
<dbReference type="InterPro" id="IPR013525">
    <property type="entry name" value="ABC2_TM"/>
</dbReference>
<dbReference type="Gene3D" id="3.40.50.300">
    <property type="entry name" value="P-loop containing nucleotide triphosphate hydrolases"/>
    <property type="match status" value="1"/>
</dbReference>
<proteinExistence type="predicted"/>
<dbReference type="GO" id="GO:0016020">
    <property type="term" value="C:membrane"/>
    <property type="evidence" value="ECO:0007669"/>
    <property type="project" value="UniProtKB-SubCell"/>
</dbReference>
<evidence type="ECO:0000259" key="10">
    <source>
        <dbReference type="PROSITE" id="PS50893"/>
    </source>
</evidence>
<protein>
    <submittedName>
        <fullName evidence="11">ABC transporter</fullName>
    </submittedName>
</protein>
<dbReference type="InterPro" id="IPR050352">
    <property type="entry name" value="ABCG_transporters"/>
</dbReference>
<dbReference type="AlphaFoldDB" id="A0A165CV03"/>
<dbReference type="Pfam" id="PF00005">
    <property type="entry name" value="ABC_tran"/>
    <property type="match status" value="1"/>
</dbReference>
<evidence type="ECO:0000256" key="7">
    <source>
        <dbReference type="ARBA" id="ARBA00023136"/>
    </source>
</evidence>
<keyword evidence="6 9" id="KW-1133">Transmembrane helix</keyword>
<feature type="domain" description="ABC transporter" evidence="10">
    <location>
        <begin position="369"/>
        <end position="615"/>
    </location>
</feature>
<accession>A0A165CV03</accession>
<keyword evidence="5" id="KW-0067">ATP-binding</keyword>
<dbReference type="OrthoDB" id="66620at2759"/>
<evidence type="ECO:0000256" key="4">
    <source>
        <dbReference type="ARBA" id="ARBA00022741"/>
    </source>
</evidence>
<feature type="compositionally biased region" description="Low complexity" evidence="8">
    <location>
        <begin position="427"/>
        <end position="444"/>
    </location>
</feature>
<feature type="transmembrane region" description="Helical" evidence="9">
    <location>
        <begin position="824"/>
        <end position="846"/>
    </location>
</feature>
<evidence type="ECO:0000256" key="2">
    <source>
        <dbReference type="ARBA" id="ARBA00022448"/>
    </source>
</evidence>
<dbReference type="InterPro" id="IPR003439">
    <property type="entry name" value="ABC_transporter-like_ATP-bd"/>
</dbReference>
<dbReference type="GO" id="GO:0140359">
    <property type="term" value="F:ABC-type transporter activity"/>
    <property type="evidence" value="ECO:0007669"/>
    <property type="project" value="InterPro"/>
</dbReference>
<dbReference type="PROSITE" id="PS00211">
    <property type="entry name" value="ABC_TRANSPORTER_1"/>
    <property type="match status" value="1"/>
</dbReference>
<dbReference type="PANTHER" id="PTHR48041:SF139">
    <property type="entry name" value="PROTEIN SCARLET"/>
    <property type="match status" value="1"/>
</dbReference>
<evidence type="ECO:0000313" key="12">
    <source>
        <dbReference type="Proteomes" id="UP000076871"/>
    </source>
</evidence>
<dbReference type="GO" id="GO:0005524">
    <property type="term" value="F:ATP binding"/>
    <property type="evidence" value="ECO:0007669"/>
    <property type="project" value="UniProtKB-KW"/>
</dbReference>
<keyword evidence="3 9" id="KW-0812">Transmembrane</keyword>
<dbReference type="InterPro" id="IPR017871">
    <property type="entry name" value="ABC_transporter-like_CS"/>
</dbReference>
<organism evidence="11 12">
    <name type="scientific">Laetiporus sulphureus 93-53</name>
    <dbReference type="NCBI Taxonomy" id="1314785"/>
    <lineage>
        <taxon>Eukaryota</taxon>
        <taxon>Fungi</taxon>
        <taxon>Dikarya</taxon>
        <taxon>Basidiomycota</taxon>
        <taxon>Agaricomycotina</taxon>
        <taxon>Agaricomycetes</taxon>
        <taxon>Polyporales</taxon>
        <taxon>Laetiporus</taxon>
    </lineage>
</organism>
<feature type="transmembrane region" description="Helical" evidence="9">
    <location>
        <begin position="740"/>
        <end position="764"/>
    </location>
</feature>
<keyword evidence="2" id="KW-0813">Transport</keyword>
<dbReference type="Pfam" id="PF01061">
    <property type="entry name" value="ABC2_membrane"/>
    <property type="match status" value="1"/>
</dbReference>